<accession>A0A383ADJ2</accession>
<feature type="non-terminal residue" evidence="1">
    <location>
        <position position="40"/>
    </location>
</feature>
<gene>
    <name evidence="1" type="ORF">METZ01_LOCUS458741</name>
</gene>
<evidence type="ECO:0000313" key="1">
    <source>
        <dbReference type="EMBL" id="SVE05887.1"/>
    </source>
</evidence>
<protein>
    <submittedName>
        <fullName evidence="1">Uncharacterized protein</fullName>
    </submittedName>
</protein>
<sequence length="40" mass="4736">MYFRLNIHLKYILIGRNRAVKINTINTEYRATPNCSKVPL</sequence>
<proteinExistence type="predicted"/>
<organism evidence="1">
    <name type="scientific">marine metagenome</name>
    <dbReference type="NCBI Taxonomy" id="408172"/>
    <lineage>
        <taxon>unclassified sequences</taxon>
        <taxon>metagenomes</taxon>
        <taxon>ecological metagenomes</taxon>
    </lineage>
</organism>
<dbReference type="AlphaFoldDB" id="A0A383ADJ2"/>
<reference evidence="1" key="1">
    <citation type="submission" date="2018-05" db="EMBL/GenBank/DDBJ databases">
        <authorList>
            <person name="Lanie J.A."/>
            <person name="Ng W.-L."/>
            <person name="Kazmierczak K.M."/>
            <person name="Andrzejewski T.M."/>
            <person name="Davidsen T.M."/>
            <person name="Wayne K.J."/>
            <person name="Tettelin H."/>
            <person name="Glass J.I."/>
            <person name="Rusch D."/>
            <person name="Podicherti R."/>
            <person name="Tsui H.-C.T."/>
            <person name="Winkler M.E."/>
        </authorList>
    </citation>
    <scope>NUCLEOTIDE SEQUENCE</scope>
</reference>
<name>A0A383ADJ2_9ZZZZ</name>
<dbReference type="EMBL" id="UINC01191308">
    <property type="protein sequence ID" value="SVE05887.1"/>
    <property type="molecule type" value="Genomic_DNA"/>
</dbReference>